<gene>
    <name evidence="10" type="ORF">LSAA_10551</name>
</gene>
<dbReference type="SUPFAM" id="SSF55874">
    <property type="entry name" value="ATPase domain of HSP90 chaperone/DNA topoisomerase II/histidine kinase"/>
    <property type="match status" value="1"/>
</dbReference>
<keyword evidence="3 8" id="KW-0547">Nucleotide-binding</keyword>
<protein>
    <recommendedName>
        <fullName evidence="8">Protein-serine/threonine kinase</fullName>
        <ecNumber evidence="8">2.7.11.-</ecNumber>
    </recommendedName>
</protein>
<comment type="catalytic activity">
    <reaction evidence="7">
        <text>L-seryl-[pyruvate dehydrogenase E1 alpha subunit] + ATP = O-phospho-L-seryl-[pyruvate dehydrogenase E1 alpha subunit] + ADP + H(+)</text>
        <dbReference type="Rhea" id="RHEA:23052"/>
        <dbReference type="Rhea" id="RHEA-COMP:13689"/>
        <dbReference type="Rhea" id="RHEA-COMP:13690"/>
        <dbReference type="ChEBI" id="CHEBI:15378"/>
        <dbReference type="ChEBI" id="CHEBI:29999"/>
        <dbReference type="ChEBI" id="CHEBI:30616"/>
        <dbReference type="ChEBI" id="CHEBI:83421"/>
        <dbReference type="ChEBI" id="CHEBI:456216"/>
        <dbReference type="EC" id="2.7.11.2"/>
    </reaction>
</comment>
<name>A0A7R8HAQ3_LEPSM</name>
<evidence type="ECO:0000256" key="3">
    <source>
        <dbReference type="ARBA" id="ARBA00022741"/>
    </source>
</evidence>
<dbReference type="PANTHER" id="PTHR11947:SF3">
    <property type="entry name" value="[PYRUVATE DEHYDROGENASE (ACETYL-TRANSFERRING)] KINASE, MITOCHONDRIAL"/>
    <property type="match status" value="1"/>
</dbReference>
<keyword evidence="11" id="KW-1185">Reference proteome</keyword>
<evidence type="ECO:0000256" key="6">
    <source>
        <dbReference type="ARBA" id="ARBA00023128"/>
    </source>
</evidence>
<dbReference type="GO" id="GO:0005759">
    <property type="term" value="C:mitochondrial matrix"/>
    <property type="evidence" value="ECO:0007669"/>
    <property type="project" value="UniProtKB-SubCell"/>
</dbReference>
<dbReference type="OrthoDB" id="241648at2759"/>
<dbReference type="InterPro" id="IPR039028">
    <property type="entry name" value="BCKD/PDK"/>
</dbReference>
<evidence type="ECO:0000256" key="4">
    <source>
        <dbReference type="ARBA" id="ARBA00022777"/>
    </source>
</evidence>
<evidence type="ECO:0000259" key="9">
    <source>
        <dbReference type="Pfam" id="PF10436"/>
    </source>
</evidence>
<dbReference type="InterPro" id="IPR036890">
    <property type="entry name" value="HATPase_C_sf"/>
</dbReference>
<feature type="domain" description="Branched-chain alpha-ketoacid dehydrogenase kinase/Pyruvate dehydrogenase kinase N-terminal" evidence="9">
    <location>
        <begin position="124"/>
        <end position="290"/>
    </location>
</feature>
<evidence type="ECO:0000256" key="5">
    <source>
        <dbReference type="ARBA" id="ARBA00022840"/>
    </source>
</evidence>
<dbReference type="GO" id="GO:0010906">
    <property type="term" value="P:regulation of glucose metabolic process"/>
    <property type="evidence" value="ECO:0007669"/>
    <property type="project" value="TreeGrafter"/>
</dbReference>
<dbReference type="GO" id="GO:0004740">
    <property type="term" value="F:pyruvate dehydrogenase (acetyl-transferring) kinase activity"/>
    <property type="evidence" value="ECO:0007669"/>
    <property type="project" value="UniProtKB-EC"/>
</dbReference>
<comment type="similarity">
    <text evidence="1 8">Belongs to the PDK/BCKDK protein kinase family.</text>
</comment>
<comment type="subcellular location">
    <subcellularLocation>
        <location evidence="8">Mitochondrion matrix</location>
    </subcellularLocation>
</comment>
<evidence type="ECO:0000256" key="8">
    <source>
        <dbReference type="RuleBase" id="RU366032"/>
    </source>
</evidence>
<dbReference type="InterPro" id="IPR036784">
    <property type="entry name" value="AK/P_DHK_N_sf"/>
</dbReference>
<evidence type="ECO:0000313" key="10">
    <source>
        <dbReference type="EMBL" id="CAF2960065.1"/>
    </source>
</evidence>
<keyword evidence="5 8" id="KW-0067">ATP-binding</keyword>
<sequence length="493" mass="56901">MPQLQQLLNERKILSILDSFYFISTILILDYELCSTLRKFFASFIFSFPFLLTFHQSSISPISSSSLYGTKGATLFPPYKTNRQCTEHESLFVGKRTLSYSRSSTLSDVHIKNIEKYSRYRPTPLTIQRFLDFGRNFTPESSYKFLQLELPVRLAGILRNWHFYPLSYNLYLIVKKFILSMCPVWMTSSGLRNNLLKKIEDFTETLKQVYRRHADTVTTMAHAVLTVKESYLSSSAAVTKLPKFERNIQYFLDRLYMSRISTRMLINQHVLFCARDKNPISDTELVGTIDPCCNILEVLDQAYKNSRFLCEQYYMNAPEMQVHTQNILQPDQDGKIEIVYVPSHLYHILFELIKNAMRATVEHSEGNDTYDLPPLIATVVRKIKFFIIYTLQLITLFLTSSSQDAVASQQPEMGTGVPLAGYGYGLPLSRLYARYFAGDLQIYSCDGYGTDALVYLQTESDLAKENLPIYHEAGSRKIYEAHLTPNDWTVERP</sequence>
<dbReference type="AlphaFoldDB" id="A0A7R8HAQ3"/>
<dbReference type="SUPFAM" id="SSF69012">
    <property type="entry name" value="alpha-ketoacid dehydrogenase kinase, N-terminal domain"/>
    <property type="match status" value="1"/>
</dbReference>
<dbReference type="InterPro" id="IPR018955">
    <property type="entry name" value="BCDHK/PDK_N"/>
</dbReference>
<dbReference type="Pfam" id="PF10436">
    <property type="entry name" value="BCDHK_Adom3"/>
    <property type="match status" value="1"/>
</dbReference>
<evidence type="ECO:0000256" key="7">
    <source>
        <dbReference type="ARBA" id="ARBA00048201"/>
    </source>
</evidence>
<accession>A0A7R8HAQ3</accession>
<dbReference type="Gene3D" id="1.20.140.20">
    <property type="entry name" value="Alpha-ketoacid/pyruvate dehydrogenase kinase, N-terminal domain"/>
    <property type="match status" value="1"/>
</dbReference>
<keyword evidence="4 8" id="KW-0418">Kinase</keyword>
<keyword evidence="2 8" id="KW-0808">Transferase</keyword>
<dbReference type="Gene3D" id="3.30.565.10">
    <property type="entry name" value="Histidine kinase-like ATPase, C-terminal domain"/>
    <property type="match status" value="2"/>
</dbReference>
<evidence type="ECO:0000313" key="11">
    <source>
        <dbReference type="Proteomes" id="UP000675881"/>
    </source>
</evidence>
<dbReference type="PANTHER" id="PTHR11947">
    <property type="entry name" value="PYRUVATE DEHYDROGENASE KINASE"/>
    <property type="match status" value="1"/>
</dbReference>
<evidence type="ECO:0000256" key="2">
    <source>
        <dbReference type="ARBA" id="ARBA00022679"/>
    </source>
</evidence>
<organism evidence="10 11">
    <name type="scientific">Lepeophtheirus salmonis</name>
    <name type="common">Salmon louse</name>
    <name type="synonym">Caligus salmonis</name>
    <dbReference type="NCBI Taxonomy" id="72036"/>
    <lineage>
        <taxon>Eukaryota</taxon>
        <taxon>Metazoa</taxon>
        <taxon>Ecdysozoa</taxon>
        <taxon>Arthropoda</taxon>
        <taxon>Crustacea</taxon>
        <taxon>Multicrustacea</taxon>
        <taxon>Hexanauplia</taxon>
        <taxon>Copepoda</taxon>
        <taxon>Siphonostomatoida</taxon>
        <taxon>Caligidae</taxon>
        <taxon>Lepeophtheirus</taxon>
    </lineage>
</organism>
<dbReference type="GO" id="GO:0005524">
    <property type="term" value="F:ATP binding"/>
    <property type="evidence" value="ECO:0007669"/>
    <property type="project" value="UniProtKB-UniRule"/>
</dbReference>
<proteinExistence type="inferred from homology"/>
<dbReference type="EC" id="2.7.11.-" evidence="8"/>
<reference evidence="10" key="1">
    <citation type="submission" date="2021-02" db="EMBL/GenBank/DDBJ databases">
        <authorList>
            <person name="Bekaert M."/>
        </authorList>
    </citation>
    <scope>NUCLEOTIDE SEQUENCE</scope>
    <source>
        <strain evidence="10">IoA-00</strain>
    </source>
</reference>
<evidence type="ECO:0000256" key="1">
    <source>
        <dbReference type="ARBA" id="ARBA00006155"/>
    </source>
</evidence>
<dbReference type="EMBL" id="HG994584">
    <property type="protein sequence ID" value="CAF2960065.1"/>
    <property type="molecule type" value="Genomic_DNA"/>
</dbReference>
<keyword evidence="6 8" id="KW-0496">Mitochondrion</keyword>
<dbReference type="Proteomes" id="UP000675881">
    <property type="component" value="Chromosome 5"/>
</dbReference>